<dbReference type="EMBL" id="BMIK01000014">
    <property type="protein sequence ID" value="GGC39334.1"/>
    <property type="molecule type" value="Genomic_DNA"/>
</dbReference>
<proteinExistence type="predicted"/>
<reference evidence="4" key="1">
    <citation type="journal article" date="2019" name="Int. J. Syst. Evol. Microbiol.">
        <title>The Global Catalogue of Microorganisms (GCM) 10K type strain sequencing project: providing services to taxonomists for standard genome sequencing and annotation.</title>
        <authorList>
            <consortium name="The Broad Institute Genomics Platform"/>
            <consortium name="The Broad Institute Genome Sequencing Center for Infectious Disease"/>
            <person name="Wu L."/>
            <person name="Ma J."/>
        </authorList>
    </citation>
    <scope>NUCLEOTIDE SEQUENCE [LARGE SCALE GENOMIC DNA]</scope>
    <source>
        <strain evidence="4">CGMCC 1.15342</strain>
    </source>
</reference>
<dbReference type="SUPFAM" id="SSF51126">
    <property type="entry name" value="Pectin lyase-like"/>
    <property type="match status" value="1"/>
</dbReference>
<feature type="chain" id="PRO_5046220832" description="PKD domain-containing protein" evidence="1">
    <location>
        <begin position="22"/>
        <end position="2643"/>
    </location>
</feature>
<dbReference type="InterPro" id="IPR005046">
    <property type="entry name" value="DUF285"/>
</dbReference>
<accession>A0ABQ1MIU9</accession>
<dbReference type="InterPro" id="IPR013783">
    <property type="entry name" value="Ig-like_fold"/>
</dbReference>
<keyword evidence="1" id="KW-0732">Signal</keyword>
<feature type="signal peptide" evidence="1">
    <location>
        <begin position="1"/>
        <end position="21"/>
    </location>
</feature>
<dbReference type="Pfam" id="PF18676">
    <property type="entry name" value="MBG_2"/>
    <property type="match status" value="5"/>
</dbReference>
<dbReference type="PROSITE" id="PS50093">
    <property type="entry name" value="PKD"/>
    <property type="match status" value="1"/>
</dbReference>
<keyword evidence="4" id="KW-1185">Reference proteome</keyword>
<protein>
    <recommendedName>
        <fullName evidence="2">PKD domain-containing protein</fullName>
    </recommendedName>
</protein>
<dbReference type="Pfam" id="PF03382">
    <property type="entry name" value="DUF285"/>
    <property type="match status" value="4"/>
</dbReference>
<dbReference type="NCBIfam" id="NF041518">
    <property type="entry name" value="choice_anch_Q"/>
    <property type="match status" value="1"/>
</dbReference>
<evidence type="ECO:0000259" key="2">
    <source>
        <dbReference type="PROSITE" id="PS50093"/>
    </source>
</evidence>
<evidence type="ECO:0000313" key="4">
    <source>
        <dbReference type="Proteomes" id="UP000597338"/>
    </source>
</evidence>
<dbReference type="Gene3D" id="2.60.40.10">
    <property type="entry name" value="Immunoglobulins"/>
    <property type="match status" value="1"/>
</dbReference>
<evidence type="ECO:0000256" key="1">
    <source>
        <dbReference type="SAM" id="SignalP"/>
    </source>
</evidence>
<name>A0ABQ1MIU9_9SPHI</name>
<sequence>MCFARLWGTFAFILIGLTALAQRPFVTTWKTDAPNESITIPVNDDVSGYNYVVDWGDSNTSTGQTGDATHTYATAGTYTVSISESFPAIRLQRFGNEVSDKLMSIEQWGDIAWQSMYGAFSGARYMVLNATDVPDLSDVSTLARMFDRAELVNGDLSGWNVSGITDMSGMFNGASSFNGNISGWNVGNVTDMSWMFWGASVFNQDIGAWNVGNVEDMSYMFYQAPVFNQDLSGWNVSRVTTMNSMFFIALDFDQSLGSWDISNVTDMDDMLLATGLSSANYGATLVGWAPQNVQSGIVLNATGQEYCPGTPAETARQQLISKGWTINDDGVAADCSGGGTDGAFITTWQTTNAGISGNDEINIPTSGSGYNYDVYWEKVDDINVNGTETGINGDLTITFPSPGIYRVTITGDFPRIYFNNEGDKDKILTVDQWGDIVWESMAYAFYGARNLQVTTTEAPNLSQVSNLNSMFRNTESFNQDLSSWDVSGVSSAYEMFAGAKAFNGSLAGWEPGAALTNGCDLGGMFRETEVFNQDLSSWDVSKVNSMYEVFARSRAFNGSLAGWEPGAALANGCDLGGMFRETEVFNQDLSSWDVSKATNMYGMFEEAKVFNGSLVGWQPGVALLGGCDLGAMFREAEAFDQSLGSWDIAKASTLYQMLHYSGLSAANYDATLIGWAAQENIPVDMNLGAESLTYCAGADARQQLIDDFSWTINDAGEADDCDGGGIGPADPNYFITIWKTDNDGTSGDDQITIPTTGEFTYTWVDTNNPASTGSGNGNDGTTITFPRAGTYEVRIAPTGSTPFNDIFFGAFVAGDKLKLLEIKNWGAIHWSEFAFGGCANLTVTATDIPDLTGVTDLSFAFSYSGIDEIPNFNDWDVSNVTNMGNLFEQATNFNQSLDRWDVSNVTDMTFMFDGATSFNQPLDSWDVRKLEHFSYMFRDASSFNQSLGAWKLESLLGAVAAFFRSGMSCENYSYTLYGWATHPNTNEDVIFGLNEIPYSPDVAPYRDFLTDNLNWDFQGNDGVGTCSVTLPSTPVTPGPDNILYVDQNVSGGNGSGDSWENAIPELADALKWAREQHDGGSPSWTEMDPLRIFVAKGTYLPLYHAADGQYTTDGGRDNSFVLVPNVQLYGGFDPLAGIETLEDARILPDMNRPEQGSILSGDFNGDDRTDNYDNHTENAHHVTIASGNVGSAFMDGFTVTGGYARGNTSGPSVMGRTIYRFFGGGTYVISSSPQFTHMAWFNNLGDWGGGLFNTVSLLTEISSPKLSNVTFYRNMAPGGGGGIRNFGGSVDIKQAIFANNGAGLVEDGTSSGPGGGIHSSGNGTSLSVTNATFYGNWIVGVFIPEFDGGAIYVEQTSTLLNNVVIWENEVEGDPTDPSASISVSTLGGDVTVANSLVAHTGGSANWNPAMGILDGGNNIDADPVFVSTTPGEVGYLQLSASSPAINGGSNTAYTDAGGDLATDIDLAGNPRVYNLTGGGVIDMGAYEYPGEPIPEVTQLAALDAVETAYGTAFNAIGGLPAMVTATLSDNTDVTVPLDGNLDNWTLVSPAGGSYNGNVAGTYVFAVPLVLPEAGDEPYFTNPDGLRAEVTIIVTKGIPALAVSWDGEDIDMDEGLSLTYGDIGKLVFGTTDPAGVIIYAFGDEDPPVLDLADLAAVAAQQAGMATLTIAQEETDNYEAASVKVAVRVAPRTITIIPTTNQGKIYGADDPTFYGFALVDGDALAFDDELADIVSAASREAGENVGSYDINLEFAGEQVLNYSITFETDNNVFRITPLQITVTAENQAKTFGTDDPELTYTFTPGLVGHDEFSGDLDREEGEGVGTYAIARGDLSLGDNYEIVFEEGALTITPAGYEGIEFKDASFVYDGTEHALELTGELPEGVVLSYDIVGEPGNGATYAGTYEVTAHINGGANYEDVELTAILTIIPLEISIRAEDQSKVFGSDDPGLTYTYTPELIGSDKFTGRLNRDQGEEVGTYPITQGNLSLNDNYEIVFKAGTLTIMPAGYGNVELNDLTVTYDGMEHVLELTGELPEGVTVIYEIDGEAGNGAIDAGIYKVAAQIDGGDNYGDGLLSATLTITPLEITVRAADQSKVFGADDPELTYTVSPELIGEDVFTGELAREPGEDVGSYAITRGDLSVGDNYRIVFENGTMAIIPAAYNGIDFTSETFTYDGTKHRLTLTGKLPVGGSVRYENNGRMDAGSQQVTAVINGGTNYEDTVLTATLTVLPLPMRVTAEGQSKAVGMDDPVLTYTFTPALIGGDSFTGTLTRESGEEAGTYAIMQGTLSAGSNYGITFIGADLTITQPLPTEITGMVFTGRRFVYDGLEHTLSVTGELPEGASVRYENNGRINAGSQQVTATIEGEGYETLVLTATLTIAPAERTIIFPELAEKVYGDDDFDGRAMASSEERIIYTTGDATVAAIVEGRIRIVGAGETILTATVPENGNYTSKPTASRRLTVRKATQTIRLDAPEEVDRDGGSIYLTASSTSGLPVNLAIDDEQVATLEGETLNIQRLGTVTITATQPGDANHEAADPVIRTIRVVDPSADLPIRVHPVVSPNGDGINEFLMVEAIGDYPENRMTIFNRNGTLLWEAGGYDNNRVAFRGISTGQLLLQAGTYFYIVEVKVDGIWKNKKGWFVLRY</sequence>
<dbReference type="SUPFAM" id="SSF49299">
    <property type="entry name" value="PKD domain"/>
    <property type="match status" value="1"/>
</dbReference>
<gene>
    <name evidence="3" type="ORF">GCM10011386_34260</name>
</gene>
<dbReference type="InterPro" id="IPR043772">
    <property type="entry name" value="MBG_3"/>
</dbReference>
<dbReference type="InterPro" id="IPR011050">
    <property type="entry name" value="Pectin_lyase_fold/virulence"/>
</dbReference>
<comment type="caution">
    <text evidence="3">The sequence shown here is derived from an EMBL/GenBank/DDBJ whole genome shotgun (WGS) entry which is preliminary data.</text>
</comment>
<dbReference type="InterPro" id="IPR011889">
    <property type="entry name" value="Liste_lipo_26"/>
</dbReference>
<organism evidence="3 4">
    <name type="scientific">Parapedobacter defluvii</name>
    <dbReference type="NCBI Taxonomy" id="2045106"/>
    <lineage>
        <taxon>Bacteria</taxon>
        <taxon>Pseudomonadati</taxon>
        <taxon>Bacteroidota</taxon>
        <taxon>Sphingobacteriia</taxon>
        <taxon>Sphingobacteriales</taxon>
        <taxon>Sphingobacteriaceae</taxon>
        <taxon>Parapedobacter</taxon>
    </lineage>
</organism>
<dbReference type="CDD" id="cd00146">
    <property type="entry name" value="PKD"/>
    <property type="match status" value="1"/>
</dbReference>
<dbReference type="InterPro" id="IPR041286">
    <property type="entry name" value="MBG_2"/>
</dbReference>
<dbReference type="InterPro" id="IPR000601">
    <property type="entry name" value="PKD_dom"/>
</dbReference>
<feature type="domain" description="PKD" evidence="2">
    <location>
        <begin position="21"/>
        <end position="85"/>
    </location>
</feature>
<evidence type="ECO:0000313" key="3">
    <source>
        <dbReference type="EMBL" id="GGC39334.1"/>
    </source>
</evidence>
<dbReference type="NCBIfam" id="TIGR02167">
    <property type="entry name" value="Liste_lipo_26"/>
    <property type="match status" value="3"/>
</dbReference>
<dbReference type="Proteomes" id="UP000597338">
    <property type="component" value="Unassembled WGS sequence"/>
</dbReference>
<dbReference type="InterPro" id="IPR035986">
    <property type="entry name" value="PKD_dom_sf"/>
</dbReference>
<dbReference type="InterPro" id="IPR059226">
    <property type="entry name" value="Choice_anch_Q_dom"/>
</dbReference>
<dbReference type="Pfam" id="PF18887">
    <property type="entry name" value="MBG_3"/>
    <property type="match status" value="1"/>
</dbReference>
<dbReference type="Pfam" id="PF13585">
    <property type="entry name" value="CHU_C"/>
    <property type="match status" value="1"/>
</dbReference>